<dbReference type="Pfam" id="PF14309">
    <property type="entry name" value="DUF4378"/>
    <property type="match status" value="1"/>
</dbReference>
<dbReference type="PANTHER" id="PTHR21726:SF57">
    <property type="entry name" value="SERINE-RICH ADHESIN FOR PLATELETS-LIKE PROTEIN"/>
    <property type="match status" value="1"/>
</dbReference>
<proteinExistence type="predicted"/>
<sequence>MEDHSSHSENSEAGNEIDCQYPRQISSLERSFPNGSCYTSDSRNSGHEQCSLTQPREVINSISATEFLSVEGETDLSSSTSSTWMGDMGRKRMATSSLTDFTRSANWELEYVRAILSNAELRLKDFALGQAHKVITRNLFDQLENEESAMERNGEEYFKLERKILFDCVSECLDFRCGRISIRSCKAWSKRETLFKRKGWLADELYKEISGLRNIEDLMVDELVEKDMNTHRGRWLDFEIEAFEEGVEIEKEILSSLVDELVADLLF</sequence>
<evidence type="ECO:0000313" key="3">
    <source>
        <dbReference type="Proteomes" id="UP001415857"/>
    </source>
</evidence>
<reference evidence="2 3" key="1">
    <citation type="journal article" date="2024" name="Plant J.">
        <title>Genome sequences and population genomics reveal climatic adaptation and genomic divergence between two closely related sweetgum species.</title>
        <authorList>
            <person name="Xu W.Q."/>
            <person name="Ren C.Q."/>
            <person name="Zhang X.Y."/>
            <person name="Comes H.P."/>
            <person name="Liu X.H."/>
            <person name="Li Y.G."/>
            <person name="Kettle C.J."/>
            <person name="Jalonen R."/>
            <person name="Gaisberger H."/>
            <person name="Ma Y.Z."/>
            <person name="Qiu Y.X."/>
        </authorList>
    </citation>
    <scope>NUCLEOTIDE SEQUENCE [LARGE SCALE GENOMIC DNA]</scope>
    <source>
        <strain evidence="2">Hangzhou</strain>
    </source>
</reference>
<protein>
    <recommendedName>
        <fullName evidence="1">DUF4378 domain-containing protein</fullName>
    </recommendedName>
</protein>
<accession>A0AAP0SDI1</accession>
<dbReference type="AlphaFoldDB" id="A0AAP0SDI1"/>
<evidence type="ECO:0000313" key="2">
    <source>
        <dbReference type="EMBL" id="KAK9292760.1"/>
    </source>
</evidence>
<dbReference type="InterPro" id="IPR025486">
    <property type="entry name" value="DUF4378"/>
</dbReference>
<gene>
    <name evidence="2" type="ORF">L1049_020740</name>
</gene>
<feature type="domain" description="DUF4378" evidence="1">
    <location>
        <begin position="108"/>
        <end position="260"/>
    </location>
</feature>
<dbReference type="Proteomes" id="UP001415857">
    <property type="component" value="Unassembled WGS sequence"/>
</dbReference>
<comment type="caution">
    <text evidence="2">The sequence shown here is derived from an EMBL/GenBank/DDBJ whole genome shotgun (WGS) entry which is preliminary data.</text>
</comment>
<keyword evidence="3" id="KW-1185">Reference proteome</keyword>
<name>A0AAP0SDI1_LIQFO</name>
<dbReference type="PANTHER" id="PTHR21726">
    <property type="entry name" value="PHOSPHATIDYLINOSITOL N-ACETYLGLUCOSAMINYLTRANSFERASE SUBUNIT P DOWN SYNDROME CRITICAL REGION PROTEIN 5 -RELATED"/>
    <property type="match status" value="1"/>
</dbReference>
<organism evidence="2 3">
    <name type="scientific">Liquidambar formosana</name>
    <name type="common">Formosan gum</name>
    <dbReference type="NCBI Taxonomy" id="63359"/>
    <lineage>
        <taxon>Eukaryota</taxon>
        <taxon>Viridiplantae</taxon>
        <taxon>Streptophyta</taxon>
        <taxon>Embryophyta</taxon>
        <taxon>Tracheophyta</taxon>
        <taxon>Spermatophyta</taxon>
        <taxon>Magnoliopsida</taxon>
        <taxon>eudicotyledons</taxon>
        <taxon>Gunneridae</taxon>
        <taxon>Pentapetalae</taxon>
        <taxon>Saxifragales</taxon>
        <taxon>Altingiaceae</taxon>
        <taxon>Liquidambar</taxon>
    </lineage>
</organism>
<dbReference type="EMBL" id="JBBPBK010000001">
    <property type="protein sequence ID" value="KAK9292760.1"/>
    <property type="molecule type" value="Genomic_DNA"/>
</dbReference>
<evidence type="ECO:0000259" key="1">
    <source>
        <dbReference type="Pfam" id="PF14309"/>
    </source>
</evidence>